<evidence type="ECO:0000256" key="1">
    <source>
        <dbReference type="SAM" id="MobiDB-lite"/>
    </source>
</evidence>
<feature type="region of interest" description="Disordered" evidence="1">
    <location>
        <begin position="146"/>
        <end position="185"/>
    </location>
</feature>
<accession>A0A6A3UGD1</accession>
<sequence length="185" mass="19480">MMAVALPALLSLSSSSLRWAPLVPSRAAVAPALLVAGMLRLQHQSSPEPIQWPRTPPGSYGPLPSPSTSLRSSWQTVEPPSLSPPYIPFPLRQIASSPPHPLASLPPYLRVPSLSHPAAPEPPLRAWSSPSSSSWLARHHLAGDASPDLRHLPIASPLPAGAALPAAGQSYQPTPRSSSSRVRVG</sequence>
<dbReference type="Proteomes" id="UP000440732">
    <property type="component" value="Unassembled WGS sequence"/>
</dbReference>
<protein>
    <recommendedName>
        <fullName evidence="5">RxLR effector protein</fullName>
    </recommendedName>
</protein>
<dbReference type="AlphaFoldDB" id="A0A6A3UGD1"/>
<feature type="chain" id="PRO_5025475620" description="RxLR effector protein" evidence="2">
    <location>
        <begin position="17"/>
        <end position="185"/>
    </location>
</feature>
<keyword evidence="2" id="KW-0732">Signal</keyword>
<evidence type="ECO:0000313" key="3">
    <source>
        <dbReference type="EMBL" id="KAE9150506.1"/>
    </source>
</evidence>
<name>A0A6A3UGD1_9STRA</name>
<comment type="caution">
    <text evidence="3">The sequence shown here is derived from an EMBL/GenBank/DDBJ whole genome shotgun (WGS) entry which is preliminary data.</text>
</comment>
<proteinExistence type="predicted"/>
<organism evidence="3 4">
    <name type="scientific">Phytophthora fragariae</name>
    <dbReference type="NCBI Taxonomy" id="53985"/>
    <lineage>
        <taxon>Eukaryota</taxon>
        <taxon>Sar</taxon>
        <taxon>Stramenopiles</taxon>
        <taxon>Oomycota</taxon>
        <taxon>Peronosporomycetes</taxon>
        <taxon>Peronosporales</taxon>
        <taxon>Peronosporaceae</taxon>
        <taxon>Phytophthora</taxon>
    </lineage>
</organism>
<feature type="compositionally biased region" description="Low complexity" evidence="1">
    <location>
        <begin position="176"/>
        <end position="185"/>
    </location>
</feature>
<feature type="compositionally biased region" description="Low complexity" evidence="1">
    <location>
        <begin position="57"/>
        <end position="73"/>
    </location>
</feature>
<feature type="signal peptide" evidence="2">
    <location>
        <begin position="1"/>
        <end position="16"/>
    </location>
</feature>
<dbReference type="EMBL" id="QXGA01000186">
    <property type="protein sequence ID" value="KAE9150506.1"/>
    <property type="molecule type" value="Genomic_DNA"/>
</dbReference>
<feature type="region of interest" description="Disordered" evidence="1">
    <location>
        <begin position="46"/>
        <end position="75"/>
    </location>
</feature>
<evidence type="ECO:0000313" key="4">
    <source>
        <dbReference type="Proteomes" id="UP000440732"/>
    </source>
</evidence>
<gene>
    <name evidence="3" type="ORF">PF006_g5118</name>
</gene>
<evidence type="ECO:0000256" key="2">
    <source>
        <dbReference type="SAM" id="SignalP"/>
    </source>
</evidence>
<evidence type="ECO:0008006" key="5">
    <source>
        <dbReference type="Google" id="ProtNLM"/>
    </source>
</evidence>
<feature type="compositionally biased region" description="Low complexity" evidence="1">
    <location>
        <begin position="152"/>
        <end position="167"/>
    </location>
</feature>
<reference evidence="3 4" key="1">
    <citation type="submission" date="2018-08" db="EMBL/GenBank/DDBJ databases">
        <title>Genomic investigation of the strawberry pathogen Phytophthora fragariae indicates pathogenicity is determined by transcriptional variation in three key races.</title>
        <authorList>
            <person name="Adams T.M."/>
            <person name="Armitage A.D."/>
            <person name="Sobczyk M.K."/>
            <person name="Bates H.J."/>
            <person name="Dunwell J.M."/>
            <person name="Nellist C.F."/>
            <person name="Harrison R.J."/>
        </authorList>
    </citation>
    <scope>NUCLEOTIDE SEQUENCE [LARGE SCALE GENOMIC DNA]</scope>
    <source>
        <strain evidence="3 4">NOV-5</strain>
    </source>
</reference>